<dbReference type="PROSITE" id="PS50893">
    <property type="entry name" value="ABC_TRANSPORTER_2"/>
    <property type="match status" value="1"/>
</dbReference>
<evidence type="ECO:0000259" key="3">
    <source>
        <dbReference type="PROSITE" id="PS50893"/>
    </source>
</evidence>
<dbReference type="PATRIC" id="fig|431306.5.peg.2479"/>
<dbReference type="Gene3D" id="3.40.50.300">
    <property type="entry name" value="P-loop containing nucleotide triphosphate hydrolases"/>
    <property type="match status" value="1"/>
</dbReference>
<keyword evidence="2 4" id="KW-0067">ATP-binding</keyword>
<name>A0A0U5F639_9PROT</name>
<dbReference type="AlphaFoldDB" id="A0A0U5F639"/>
<sequence length="264" mass="28201">MTHTPAEGLHVHKLSVHYGRKPVLNNVSAGPFPHGKVCAVLGPNGSGKSTLLRAMGGLLRATGSVTLDGTDLSSLPLAQRAQHCLYLPQALPEPVRLSVLDAMLAARHATGKQGRTSTIEDIDAAMACLHDVGIAHLATQSLHELSGGQRQLAGLAQALGRKPRALLLDEPLSALDPYYQQTVMALLQRETAQRNLVTILVLHDLNIALNQCDLACLLHNGQILAYGKPADVLTSDHLRTVYRIHAQVDEGQNGQRFISTTGVG</sequence>
<dbReference type="InterPro" id="IPR027417">
    <property type="entry name" value="P-loop_NTPase"/>
</dbReference>
<dbReference type="GO" id="GO:0016887">
    <property type="term" value="F:ATP hydrolysis activity"/>
    <property type="evidence" value="ECO:0007669"/>
    <property type="project" value="InterPro"/>
</dbReference>
<evidence type="ECO:0000313" key="5">
    <source>
        <dbReference type="EMBL" id="NHO38929.1"/>
    </source>
</evidence>
<keyword evidence="4" id="KW-0378">Hydrolase</keyword>
<dbReference type="STRING" id="431306.AGA_2403"/>
<dbReference type="EMBL" id="LN609302">
    <property type="protein sequence ID" value="CEF57091.1"/>
    <property type="molecule type" value="Genomic_DNA"/>
</dbReference>
<reference evidence="6" key="2">
    <citation type="submission" date="2014-09" db="EMBL/GenBank/DDBJ databases">
        <authorList>
            <person name="Illeghems K.G."/>
        </authorList>
    </citation>
    <scope>NUCLEOTIDE SEQUENCE [LARGE SCALE GENOMIC DNA]</scope>
    <source>
        <strain evidence="6">LMG 23848T</strain>
    </source>
</reference>
<dbReference type="PROSITE" id="PS00211">
    <property type="entry name" value="ABC_TRANSPORTER_1"/>
    <property type="match status" value="1"/>
</dbReference>
<dbReference type="EC" id="3.6.3.34" evidence="4"/>
<dbReference type="Proteomes" id="UP000657200">
    <property type="component" value="Unassembled WGS sequence"/>
</dbReference>
<dbReference type="PANTHER" id="PTHR42794:SF2">
    <property type="entry name" value="ABC TRANSPORTER ATP-BINDING PROTEIN"/>
    <property type="match status" value="1"/>
</dbReference>
<accession>A0A0U5F639</accession>
<keyword evidence="7" id="KW-1185">Reference proteome</keyword>
<gene>
    <name evidence="4" type="primary">yiuC</name>
    <name evidence="4" type="ORF">AGA_2403</name>
    <name evidence="5" type="ORF">GOB80_04360</name>
</gene>
<dbReference type="EMBL" id="WOTE01000002">
    <property type="protein sequence ID" value="NHO38929.1"/>
    <property type="molecule type" value="Genomic_DNA"/>
</dbReference>
<evidence type="ECO:0000256" key="1">
    <source>
        <dbReference type="ARBA" id="ARBA00022741"/>
    </source>
</evidence>
<organism evidence="4 6">
    <name type="scientific">Acetobacter ghanensis</name>
    <dbReference type="NCBI Taxonomy" id="431306"/>
    <lineage>
        <taxon>Bacteria</taxon>
        <taxon>Pseudomonadati</taxon>
        <taxon>Pseudomonadota</taxon>
        <taxon>Alphaproteobacteria</taxon>
        <taxon>Acetobacterales</taxon>
        <taxon>Acetobacteraceae</taxon>
        <taxon>Acetobacter</taxon>
    </lineage>
</organism>
<dbReference type="InterPro" id="IPR003439">
    <property type="entry name" value="ABC_transporter-like_ATP-bd"/>
</dbReference>
<dbReference type="Proteomes" id="UP000068250">
    <property type="component" value="Chromosome I"/>
</dbReference>
<protein>
    <submittedName>
        <fullName evidence="5">ATP-binding cassette domain-containing protein</fullName>
    </submittedName>
    <submittedName>
        <fullName evidence="4">Iron complex transport system ATP-binding protein</fullName>
        <ecNumber evidence="4">3.6.3.34</ecNumber>
    </submittedName>
</protein>
<dbReference type="InterPro" id="IPR017871">
    <property type="entry name" value="ABC_transporter-like_CS"/>
</dbReference>
<dbReference type="GO" id="GO:0005524">
    <property type="term" value="F:ATP binding"/>
    <property type="evidence" value="ECO:0007669"/>
    <property type="project" value="UniProtKB-KW"/>
</dbReference>
<dbReference type="Pfam" id="PF00005">
    <property type="entry name" value="ABC_tran"/>
    <property type="match status" value="1"/>
</dbReference>
<dbReference type="RefSeq" id="WP_059024377.1">
    <property type="nucleotide sequence ID" value="NZ_LN609302.1"/>
</dbReference>
<evidence type="ECO:0000313" key="4">
    <source>
        <dbReference type="EMBL" id="CEF57091.1"/>
    </source>
</evidence>
<dbReference type="CDD" id="cd03214">
    <property type="entry name" value="ABC_Iron-Siderophores_B12_Hemin"/>
    <property type="match status" value="1"/>
</dbReference>
<evidence type="ECO:0000313" key="6">
    <source>
        <dbReference type="Proteomes" id="UP000068250"/>
    </source>
</evidence>
<reference evidence="4" key="1">
    <citation type="submission" date="2014-09" db="EMBL/GenBank/DDBJ databases">
        <authorList>
            <person name="Magalhaes I.L.F."/>
            <person name="Oliveira U."/>
            <person name="Santos F.R."/>
            <person name="Vidigal T.H.D.A."/>
            <person name="Brescovit A.D."/>
            <person name="Santos A.J."/>
        </authorList>
    </citation>
    <scope>NUCLEOTIDE SEQUENCE</scope>
    <source>
        <strain evidence="4">LMG 23848T</strain>
    </source>
</reference>
<reference evidence="5 7" key="3">
    <citation type="journal article" date="2020" name="Int. J. Syst. Evol. Microbiol.">
        <title>Novel acetic acid bacteria from cider fermentations: Acetobacter conturbans sp. nov. and Acetobacter fallax sp. nov.</title>
        <authorList>
            <person name="Sombolestani A.S."/>
            <person name="Cleenwerck I."/>
            <person name="Cnockaert M."/>
            <person name="Borremans W."/>
            <person name="Wieme A.D."/>
            <person name="De Vuyst L."/>
            <person name="Vandamme P."/>
        </authorList>
    </citation>
    <scope>NUCLEOTIDE SEQUENCE [LARGE SCALE GENOMIC DNA]</scope>
    <source>
        <strain evidence="5 7">LMG 23848</strain>
    </source>
</reference>
<dbReference type="SUPFAM" id="SSF52540">
    <property type="entry name" value="P-loop containing nucleoside triphosphate hydrolases"/>
    <property type="match status" value="1"/>
</dbReference>
<dbReference type="SMART" id="SM00382">
    <property type="entry name" value="AAA"/>
    <property type="match status" value="1"/>
</dbReference>
<dbReference type="OrthoDB" id="9806726at2"/>
<keyword evidence="1" id="KW-0547">Nucleotide-binding</keyword>
<feature type="domain" description="ABC transporter" evidence="3">
    <location>
        <begin position="9"/>
        <end position="245"/>
    </location>
</feature>
<evidence type="ECO:0000256" key="2">
    <source>
        <dbReference type="ARBA" id="ARBA00022840"/>
    </source>
</evidence>
<proteinExistence type="predicted"/>
<dbReference type="PANTHER" id="PTHR42794">
    <property type="entry name" value="HEMIN IMPORT ATP-BINDING PROTEIN HMUV"/>
    <property type="match status" value="1"/>
</dbReference>
<evidence type="ECO:0000313" key="7">
    <source>
        <dbReference type="Proteomes" id="UP000657200"/>
    </source>
</evidence>
<dbReference type="InterPro" id="IPR003593">
    <property type="entry name" value="AAA+_ATPase"/>
</dbReference>